<evidence type="ECO:0000313" key="3">
    <source>
        <dbReference type="EMBL" id="RWX43330.1"/>
    </source>
</evidence>
<proteinExistence type="predicted"/>
<evidence type="ECO:0000313" key="4">
    <source>
        <dbReference type="Proteomes" id="UP000287853"/>
    </source>
</evidence>
<keyword evidence="2" id="KW-0812">Transmembrane</keyword>
<feature type="repeat" description="TPR" evidence="1">
    <location>
        <begin position="97"/>
        <end position="130"/>
    </location>
</feature>
<dbReference type="PROSITE" id="PS50005">
    <property type="entry name" value="TPR"/>
    <property type="match status" value="1"/>
</dbReference>
<keyword evidence="2" id="KW-1133">Transmembrane helix</keyword>
<comment type="caution">
    <text evidence="3">The sequence shown here is derived from an EMBL/GenBank/DDBJ whole genome shotgun (WGS) entry which is preliminary data.</text>
</comment>
<dbReference type="Proteomes" id="UP000287853">
    <property type="component" value="Unassembled WGS sequence"/>
</dbReference>
<evidence type="ECO:0000256" key="1">
    <source>
        <dbReference type="PROSITE-ProRule" id="PRU00339"/>
    </source>
</evidence>
<accession>A0A3S3QFV4</accession>
<dbReference type="InterPro" id="IPR011990">
    <property type="entry name" value="TPR-like_helical_dom_sf"/>
</dbReference>
<dbReference type="AlphaFoldDB" id="A0A3S3QFV4"/>
<dbReference type="Gene3D" id="1.25.40.10">
    <property type="entry name" value="Tetratricopeptide repeat domain"/>
    <property type="match status" value="1"/>
</dbReference>
<dbReference type="EMBL" id="MTKO01000123">
    <property type="protein sequence ID" value="RWX43330.1"/>
    <property type="molecule type" value="Genomic_DNA"/>
</dbReference>
<dbReference type="InterPro" id="IPR019734">
    <property type="entry name" value="TPR_rpt"/>
</dbReference>
<name>A0A3S3QFV4_9BACT</name>
<feature type="transmembrane region" description="Helical" evidence="2">
    <location>
        <begin position="12"/>
        <end position="32"/>
    </location>
</feature>
<keyword evidence="2" id="KW-0472">Membrane</keyword>
<reference evidence="3 4" key="1">
    <citation type="submission" date="2017-01" db="EMBL/GenBank/DDBJ databases">
        <title>The cable genome- insights into the physiology and evolution of filamentous bacteria capable of sulfide oxidation via long distance electron transfer.</title>
        <authorList>
            <person name="Schreiber L."/>
            <person name="Bjerg J.T."/>
            <person name="Boggild A."/>
            <person name="Van De Vossenberg J."/>
            <person name="Meysman F."/>
            <person name="Nielsen L.P."/>
            <person name="Schramm A."/>
            <person name="Kjeldsen K.U."/>
        </authorList>
    </citation>
    <scope>NUCLEOTIDE SEQUENCE [LARGE SCALE GENOMIC DNA]</scope>
    <source>
        <strain evidence="3">MCF</strain>
    </source>
</reference>
<organism evidence="3 4">
    <name type="scientific">Candidatus Electrothrix aarhusensis</name>
    <dbReference type="NCBI Taxonomy" id="1859131"/>
    <lineage>
        <taxon>Bacteria</taxon>
        <taxon>Pseudomonadati</taxon>
        <taxon>Thermodesulfobacteriota</taxon>
        <taxon>Desulfobulbia</taxon>
        <taxon>Desulfobulbales</taxon>
        <taxon>Desulfobulbaceae</taxon>
        <taxon>Candidatus Electrothrix</taxon>
    </lineage>
</organism>
<dbReference type="SUPFAM" id="SSF48452">
    <property type="entry name" value="TPR-like"/>
    <property type="match status" value="1"/>
</dbReference>
<evidence type="ECO:0000256" key="2">
    <source>
        <dbReference type="SAM" id="Phobius"/>
    </source>
</evidence>
<gene>
    <name evidence="3" type="ORF">H206_02878</name>
</gene>
<keyword evidence="4" id="KW-1185">Reference proteome</keyword>
<sequence length="186" mass="21186">MNIRDKLFGSLLDSFTTVALALIIAITAVMLIQHGTAAHQNEEAAVSGKEQAEEMYRQRLEQDKKIYQDVAKFFGQKQYAAAQDALHKVQQEHPDNPRSLIYQARLQYNTGKMVDAISSYRRAVESEPDFIDNNTPLFIGKSIMEDLTASKEKLAREKRLRPKDKEIKKALDELLYLQRRVAGGCE</sequence>
<keyword evidence="1" id="KW-0802">TPR repeat</keyword>
<protein>
    <submittedName>
        <fullName evidence="3">Tetratricopeptide repeat-containing protein</fullName>
    </submittedName>
</protein>
<dbReference type="Pfam" id="PF14559">
    <property type="entry name" value="TPR_19"/>
    <property type="match status" value="1"/>
</dbReference>